<sequence>MVALVRSGLIPLDAFDITPFGLDAANEAVAHAASHAGPFKLTVLRP</sequence>
<dbReference type="RefSeq" id="WP_338280684.1">
    <property type="nucleotide sequence ID" value="NZ_BTTX01000006.1"/>
</dbReference>
<evidence type="ECO:0000313" key="2">
    <source>
        <dbReference type="Proteomes" id="UP001342631"/>
    </source>
</evidence>
<organism evidence="1 2">
    <name type="scientific">Corallococcus caeni</name>
    <dbReference type="NCBI Taxonomy" id="3082388"/>
    <lineage>
        <taxon>Bacteria</taxon>
        <taxon>Pseudomonadati</taxon>
        <taxon>Myxococcota</taxon>
        <taxon>Myxococcia</taxon>
        <taxon>Myxococcales</taxon>
        <taxon>Cystobacterineae</taxon>
        <taxon>Myxococcaceae</taxon>
        <taxon>Corallococcus</taxon>
    </lineage>
</organism>
<proteinExistence type="predicted"/>
<gene>
    <name evidence="1" type="ORF">ASNO1_59000</name>
</gene>
<accession>A0ABQ6R162</accession>
<protein>
    <recommendedName>
        <fullName evidence="3">Alcohol dehydrogenase</fullName>
    </recommendedName>
</protein>
<keyword evidence="2" id="KW-1185">Reference proteome</keyword>
<dbReference type="EMBL" id="BTTX01000006">
    <property type="protein sequence ID" value="GMU09646.1"/>
    <property type="molecule type" value="Genomic_DNA"/>
</dbReference>
<reference evidence="1 2" key="1">
    <citation type="journal article" date="2024" name="Arch. Microbiol.">
        <title>Corallococcus caeni sp. nov., a novel myxobacterium isolated from activated sludge.</title>
        <authorList>
            <person name="Tomita S."/>
            <person name="Nakai R."/>
            <person name="Kuroda K."/>
            <person name="Kurashita H."/>
            <person name="Hatamoto M."/>
            <person name="Yamaguchi T."/>
            <person name="Narihiro T."/>
        </authorList>
    </citation>
    <scope>NUCLEOTIDE SEQUENCE [LARGE SCALE GENOMIC DNA]</scope>
    <source>
        <strain evidence="1 2">NO1</strain>
    </source>
</reference>
<dbReference type="Proteomes" id="UP001342631">
    <property type="component" value="Unassembled WGS sequence"/>
</dbReference>
<evidence type="ECO:0000313" key="1">
    <source>
        <dbReference type="EMBL" id="GMU09646.1"/>
    </source>
</evidence>
<evidence type="ECO:0008006" key="3">
    <source>
        <dbReference type="Google" id="ProtNLM"/>
    </source>
</evidence>
<name>A0ABQ6R162_9BACT</name>
<comment type="caution">
    <text evidence="1">The sequence shown here is derived from an EMBL/GenBank/DDBJ whole genome shotgun (WGS) entry which is preliminary data.</text>
</comment>